<evidence type="ECO:0000256" key="2">
    <source>
        <dbReference type="ARBA" id="ARBA00022771"/>
    </source>
</evidence>
<keyword evidence="3" id="KW-0862">Zinc</keyword>
<keyword evidence="1" id="KW-0479">Metal-binding</keyword>
<dbReference type="EMBL" id="LRBV02000005">
    <property type="status" value="NOT_ANNOTATED_CDS"/>
    <property type="molecule type" value="Genomic_DNA"/>
</dbReference>
<proteinExistence type="predicted"/>
<dbReference type="OMA" id="WICMECE"/>
<dbReference type="AlphaFoldDB" id="A0A7N2LSZ0"/>
<evidence type="ECO:0000313" key="4">
    <source>
        <dbReference type="EnsemblPlants" id="QL05p070069:mrna:CDS:1"/>
    </source>
</evidence>
<evidence type="ECO:0000256" key="3">
    <source>
        <dbReference type="ARBA" id="ARBA00022833"/>
    </source>
</evidence>
<protein>
    <recommendedName>
        <fullName evidence="6">PHD-type domain-containing protein</fullName>
    </recommendedName>
</protein>
<reference evidence="4 5" key="1">
    <citation type="journal article" date="2016" name="G3 (Bethesda)">
        <title>First Draft Assembly and Annotation of the Genome of a California Endemic Oak Quercus lobata Nee (Fagaceae).</title>
        <authorList>
            <person name="Sork V.L."/>
            <person name="Fitz-Gibbon S.T."/>
            <person name="Puiu D."/>
            <person name="Crepeau M."/>
            <person name="Gugger P.F."/>
            <person name="Sherman R."/>
            <person name="Stevens K."/>
            <person name="Langley C.H."/>
            <person name="Pellegrini M."/>
            <person name="Salzberg S.L."/>
        </authorList>
    </citation>
    <scope>NUCLEOTIDE SEQUENCE [LARGE SCALE GENOMIC DNA]</scope>
    <source>
        <strain evidence="4 5">cv. SW786</strain>
    </source>
</reference>
<dbReference type="Gramene" id="QL05p070069:mrna">
    <property type="protein sequence ID" value="QL05p070069:mrna:CDS:1"/>
    <property type="gene ID" value="QL05p070069"/>
</dbReference>
<organism evidence="4 5">
    <name type="scientific">Quercus lobata</name>
    <name type="common">Valley oak</name>
    <dbReference type="NCBI Taxonomy" id="97700"/>
    <lineage>
        <taxon>Eukaryota</taxon>
        <taxon>Viridiplantae</taxon>
        <taxon>Streptophyta</taxon>
        <taxon>Embryophyta</taxon>
        <taxon>Tracheophyta</taxon>
        <taxon>Spermatophyta</taxon>
        <taxon>Magnoliopsida</taxon>
        <taxon>eudicotyledons</taxon>
        <taxon>Gunneridae</taxon>
        <taxon>Pentapetalae</taxon>
        <taxon>rosids</taxon>
        <taxon>fabids</taxon>
        <taxon>Fagales</taxon>
        <taxon>Fagaceae</taxon>
        <taxon>Quercus</taxon>
    </lineage>
</organism>
<keyword evidence="5" id="KW-1185">Reference proteome</keyword>
<accession>A0A7N2LSZ0</accession>
<dbReference type="InterPro" id="IPR011011">
    <property type="entry name" value="Znf_FYVE_PHD"/>
</dbReference>
<sequence length="147" mass="15853">MELEAETWMMELTNSSDELSRVRDKSRHLAEETRSDIGIGLGLGIDLNEIPSPWLHETLPDSFEVVWNFHDNPPSPLGGPTKLPGAENNVGASNINHTCRSSGACGACGDGCKSGFHIGCAGARANRQVLSHNEWICMECECSGVKS</sequence>
<name>A0A7N2LSZ0_QUELO</name>
<reference evidence="4" key="2">
    <citation type="submission" date="2021-01" db="UniProtKB">
        <authorList>
            <consortium name="EnsemblPlants"/>
        </authorList>
    </citation>
    <scope>IDENTIFICATION</scope>
</reference>
<evidence type="ECO:0008006" key="6">
    <source>
        <dbReference type="Google" id="ProtNLM"/>
    </source>
</evidence>
<evidence type="ECO:0000313" key="5">
    <source>
        <dbReference type="Proteomes" id="UP000594261"/>
    </source>
</evidence>
<dbReference type="GO" id="GO:0008270">
    <property type="term" value="F:zinc ion binding"/>
    <property type="evidence" value="ECO:0007669"/>
    <property type="project" value="UniProtKB-KW"/>
</dbReference>
<dbReference type="Proteomes" id="UP000594261">
    <property type="component" value="Chromosome 5"/>
</dbReference>
<dbReference type="InParanoid" id="A0A7N2LSZ0"/>
<dbReference type="SUPFAM" id="SSF57903">
    <property type="entry name" value="FYVE/PHD zinc finger"/>
    <property type="match status" value="1"/>
</dbReference>
<dbReference type="EnsemblPlants" id="QL05p070069:mrna">
    <property type="protein sequence ID" value="QL05p070069:mrna:CDS:1"/>
    <property type="gene ID" value="QL05p070069"/>
</dbReference>
<keyword evidence="2" id="KW-0863">Zinc-finger</keyword>
<evidence type="ECO:0000256" key="1">
    <source>
        <dbReference type="ARBA" id="ARBA00022723"/>
    </source>
</evidence>